<dbReference type="InterPro" id="IPR016024">
    <property type="entry name" value="ARM-type_fold"/>
</dbReference>
<feature type="region of interest" description="Disordered" evidence="11">
    <location>
        <begin position="827"/>
        <end position="974"/>
    </location>
</feature>
<comment type="function">
    <text evidence="9">Stimulates transcription from the HSP70 promoter.</text>
</comment>
<keyword evidence="3" id="KW-0597">Phosphoprotein</keyword>
<evidence type="ECO:0000256" key="9">
    <source>
        <dbReference type="ARBA" id="ARBA00058879"/>
    </source>
</evidence>
<dbReference type="AlphaFoldDB" id="A0AA88XV81"/>
<feature type="compositionally biased region" description="Polar residues" evidence="11">
    <location>
        <begin position="620"/>
        <end position="629"/>
    </location>
</feature>
<dbReference type="GO" id="GO:0005634">
    <property type="term" value="C:nucleus"/>
    <property type="evidence" value="ECO:0007669"/>
    <property type="project" value="UniProtKB-SubCell"/>
</dbReference>
<comment type="caution">
    <text evidence="13">The sequence shown here is derived from an EMBL/GenBank/DDBJ whole genome shotgun (WGS) entry which is preliminary data.</text>
</comment>
<keyword evidence="6" id="KW-0804">Transcription</keyword>
<protein>
    <recommendedName>
        <fullName evidence="10">CCAAT/enhancer-binding protein zeta</fullName>
    </recommendedName>
    <alternativeName>
        <fullName evidence="8">CCAAT-box-binding transcription factor</fullName>
    </alternativeName>
</protein>
<feature type="compositionally biased region" description="Basic residues" evidence="11">
    <location>
        <begin position="923"/>
        <end position="941"/>
    </location>
</feature>
<feature type="compositionally biased region" description="Basic and acidic residues" evidence="11">
    <location>
        <begin position="902"/>
        <end position="922"/>
    </location>
</feature>
<dbReference type="PANTHER" id="PTHR12048:SF0">
    <property type="entry name" value="CCAAT_ENHANCER-BINDING PROTEIN ZETA"/>
    <property type="match status" value="1"/>
</dbReference>
<keyword evidence="5" id="KW-0010">Activator</keyword>
<feature type="compositionally biased region" description="Basic and acidic residues" evidence="11">
    <location>
        <begin position="605"/>
        <end position="619"/>
    </location>
</feature>
<feature type="compositionally biased region" description="Acidic residues" evidence="11">
    <location>
        <begin position="780"/>
        <end position="793"/>
    </location>
</feature>
<feature type="compositionally biased region" description="Polar residues" evidence="11">
    <location>
        <begin position="54"/>
        <end position="71"/>
    </location>
</feature>
<dbReference type="SUPFAM" id="SSF48371">
    <property type="entry name" value="ARM repeat"/>
    <property type="match status" value="1"/>
</dbReference>
<keyword evidence="4" id="KW-0805">Transcription regulation</keyword>
<evidence type="ECO:0000256" key="6">
    <source>
        <dbReference type="ARBA" id="ARBA00023163"/>
    </source>
</evidence>
<evidence type="ECO:0000256" key="5">
    <source>
        <dbReference type="ARBA" id="ARBA00023159"/>
    </source>
</evidence>
<gene>
    <name evidence="13" type="ORF">FSP39_002965</name>
</gene>
<evidence type="ECO:0000256" key="11">
    <source>
        <dbReference type="SAM" id="MobiDB-lite"/>
    </source>
</evidence>
<evidence type="ECO:0000259" key="12">
    <source>
        <dbReference type="Pfam" id="PF03914"/>
    </source>
</evidence>
<feature type="region of interest" description="Disordered" evidence="11">
    <location>
        <begin position="571"/>
        <end position="641"/>
    </location>
</feature>
<evidence type="ECO:0000256" key="7">
    <source>
        <dbReference type="ARBA" id="ARBA00023242"/>
    </source>
</evidence>
<dbReference type="FunFam" id="1.25.10.10:FF:000805">
    <property type="entry name" value="Similar to transcription factor CBF/MAK21"/>
    <property type="match status" value="1"/>
</dbReference>
<dbReference type="InterPro" id="IPR040155">
    <property type="entry name" value="CEBPZ/Mak21-like"/>
</dbReference>
<reference evidence="13" key="1">
    <citation type="submission" date="2019-08" db="EMBL/GenBank/DDBJ databases">
        <title>The improved chromosome-level genome for the pearl oyster Pinctada fucata martensii using PacBio sequencing and Hi-C.</title>
        <authorList>
            <person name="Zheng Z."/>
        </authorList>
    </citation>
    <scope>NUCLEOTIDE SEQUENCE</scope>
    <source>
        <strain evidence="13">ZZ-2019</strain>
        <tissue evidence="13">Adductor muscle</tissue>
    </source>
</reference>
<evidence type="ECO:0000256" key="2">
    <source>
        <dbReference type="ARBA" id="ARBA00007797"/>
    </source>
</evidence>
<evidence type="ECO:0000256" key="4">
    <source>
        <dbReference type="ARBA" id="ARBA00023015"/>
    </source>
</evidence>
<keyword evidence="14" id="KW-1185">Reference proteome</keyword>
<feature type="compositionally biased region" description="Acidic residues" evidence="11">
    <location>
        <begin position="840"/>
        <end position="868"/>
    </location>
</feature>
<evidence type="ECO:0000256" key="1">
    <source>
        <dbReference type="ARBA" id="ARBA00004123"/>
    </source>
</evidence>
<feature type="region of interest" description="Disordered" evidence="11">
    <location>
        <begin position="774"/>
        <end position="793"/>
    </location>
</feature>
<dbReference type="Proteomes" id="UP001186944">
    <property type="component" value="Unassembled WGS sequence"/>
</dbReference>
<dbReference type="EMBL" id="VSWD01000009">
    <property type="protein sequence ID" value="KAK3092452.1"/>
    <property type="molecule type" value="Genomic_DNA"/>
</dbReference>
<feature type="region of interest" description="Disordered" evidence="11">
    <location>
        <begin position="107"/>
        <end position="128"/>
    </location>
</feature>
<evidence type="ECO:0000313" key="13">
    <source>
        <dbReference type="EMBL" id="KAK3092452.1"/>
    </source>
</evidence>
<dbReference type="Pfam" id="PF03914">
    <property type="entry name" value="CBF"/>
    <property type="match status" value="1"/>
</dbReference>
<evidence type="ECO:0000256" key="8">
    <source>
        <dbReference type="ARBA" id="ARBA00031941"/>
    </source>
</evidence>
<feature type="compositionally biased region" description="Basic residues" evidence="11">
    <location>
        <begin position="958"/>
        <end position="974"/>
    </location>
</feature>
<proteinExistence type="inferred from homology"/>
<organism evidence="13 14">
    <name type="scientific">Pinctada imbricata</name>
    <name type="common">Atlantic pearl-oyster</name>
    <name type="synonym">Pinctada martensii</name>
    <dbReference type="NCBI Taxonomy" id="66713"/>
    <lineage>
        <taxon>Eukaryota</taxon>
        <taxon>Metazoa</taxon>
        <taxon>Spiralia</taxon>
        <taxon>Lophotrochozoa</taxon>
        <taxon>Mollusca</taxon>
        <taxon>Bivalvia</taxon>
        <taxon>Autobranchia</taxon>
        <taxon>Pteriomorphia</taxon>
        <taxon>Pterioida</taxon>
        <taxon>Pterioidea</taxon>
        <taxon>Pteriidae</taxon>
        <taxon>Pinctada</taxon>
    </lineage>
</organism>
<accession>A0AA88XV81</accession>
<feature type="compositionally biased region" description="Acidic residues" evidence="11">
    <location>
        <begin position="875"/>
        <end position="901"/>
    </location>
</feature>
<evidence type="ECO:0000313" key="14">
    <source>
        <dbReference type="Proteomes" id="UP001186944"/>
    </source>
</evidence>
<sequence length="974" mass="111129">MTKKGGDLQQDLVAAPTVKHRNIPSENTEETYTARDTKGSRNTKHDIKKPNVKGQGTPNTTSKHPTQNTTHKPTRPMGNRFRLGTAICYVSSKWCSYPEFKRRSKTKKSRNKYKEIQHDEVSSTTPSSEASWDIRNHISQYAPRNHLLIKAGQSCFAELESSVADSDCPEVIERQMETFASKLLEDEVAVHNKLESRKKKSEVGWIKTVLSSGTLSDKMAALTLLVQESPIHNLGSLESLVAMAKKKGKRECMMSADTLRELFISNLLPEDRKLRHFNQNPLHRLGELSGGNKDMVDRLLLQWKFESRLKDIFSDYLKALDLLLSTLVNKLGDPDYKLASKASHFLTKLVDCHPNMKWVVVGEVERLLYRPNIHIRAQYYCICFLNQLVLSHEEKSLAAKLISVYFSFFSTFVKKKEVDTKMMSALLTGVNRAYPYAKVDQDEINKQMDTLYRIVHIVNFNTSLQALMLLYHVMDASHNISDRYYTALYKKLSDPGLRASAKQTMFLNLLFRSMKKDIADRRVKAFIKRLLQVSSYQTAPFICGVLVMLGEVLKVKPDIINTSYAIQKFREDSDDEEEHFTDLPAPDSDTELPAPGEDSEEDVSDTERLPSGKVEEANKANKTGSSWLHKQNVPGGKHSSSYDPCHRNPLYCHADQECIWELEKLAQHYHPSVALFANRILKGEDVNYTGDPLQDFTLIRFLDRFVYKNPKKKEALPEMTGTLSKSNFKRTELRGARKVPINSKKYLERGEENIPVEEKFFFKYFSQKAEIDKAGKGGVSDEDSDSSSIGDDEFDDYLDKYESHLDSVDVDMTGLEMDFAEAVGDKVRGKKGKKKKIKDESEEEEDNDGDDDDDLSDEEIDFGDDEDFAAQFKDFDEDADDLSGDEGKDEEFDEEDIAFSDDDMKQIKWEMDREKKMKGDMRRKQKRGKPSWKGAKSHKGPKQGFKGQKNAKPGNRGQKGKSNKNFKKGGQRRK</sequence>
<feature type="region of interest" description="Disordered" evidence="11">
    <location>
        <begin position="1"/>
        <end position="79"/>
    </location>
</feature>
<name>A0AA88XV81_PINIB</name>
<evidence type="ECO:0000256" key="3">
    <source>
        <dbReference type="ARBA" id="ARBA00022553"/>
    </source>
</evidence>
<feature type="compositionally biased region" description="Basic and acidic residues" evidence="11">
    <location>
        <begin position="112"/>
        <end position="121"/>
    </location>
</feature>
<dbReference type="InterPro" id="IPR005612">
    <property type="entry name" value="CCAAT-binding_factor"/>
</dbReference>
<keyword evidence="7" id="KW-0539">Nucleus</keyword>
<dbReference type="PANTHER" id="PTHR12048">
    <property type="entry name" value="CCAAT-BINDING FACTOR-RELATED"/>
    <property type="match status" value="1"/>
</dbReference>
<comment type="subcellular location">
    <subcellularLocation>
        <location evidence="1">Nucleus</location>
    </subcellularLocation>
</comment>
<feature type="compositionally biased region" description="Basic and acidic residues" evidence="11">
    <location>
        <begin position="32"/>
        <end position="49"/>
    </location>
</feature>
<comment type="similarity">
    <text evidence="2">Belongs to the CBF/MAK21 family.</text>
</comment>
<evidence type="ECO:0000256" key="10">
    <source>
        <dbReference type="ARBA" id="ARBA00073389"/>
    </source>
</evidence>
<feature type="domain" description="CCAAT-binding factor" evidence="12">
    <location>
        <begin position="463"/>
        <end position="677"/>
    </location>
</feature>